<proteinExistence type="predicted"/>
<keyword evidence="2" id="KW-1185">Reference proteome</keyword>
<reference evidence="1 2" key="1">
    <citation type="submission" date="2014-06" db="EMBL/GenBank/DDBJ databases">
        <title>Evolutionary Origins and Diversification of the Mycorrhizal Mutualists.</title>
        <authorList>
            <consortium name="DOE Joint Genome Institute"/>
            <consortium name="Mycorrhizal Genomics Consortium"/>
            <person name="Kohler A."/>
            <person name="Kuo A."/>
            <person name="Nagy L.G."/>
            <person name="Floudas D."/>
            <person name="Copeland A."/>
            <person name="Barry K.W."/>
            <person name="Cichocki N."/>
            <person name="Veneault-Fourrey C."/>
            <person name="LaButti K."/>
            <person name="Lindquist E.A."/>
            <person name="Lipzen A."/>
            <person name="Lundell T."/>
            <person name="Morin E."/>
            <person name="Murat C."/>
            <person name="Riley R."/>
            <person name="Ohm R."/>
            <person name="Sun H."/>
            <person name="Tunlid A."/>
            <person name="Henrissat B."/>
            <person name="Grigoriev I.V."/>
            <person name="Hibbett D.S."/>
            <person name="Martin F."/>
        </authorList>
    </citation>
    <scope>NUCLEOTIDE SEQUENCE [LARGE SCALE GENOMIC DNA]</scope>
    <source>
        <strain evidence="1 2">SS14</strain>
    </source>
</reference>
<organism evidence="1 2">
    <name type="scientific">Sphaerobolus stellatus (strain SS14)</name>
    <dbReference type="NCBI Taxonomy" id="990650"/>
    <lineage>
        <taxon>Eukaryota</taxon>
        <taxon>Fungi</taxon>
        <taxon>Dikarya</taxon>
        <taxon>Basidiomycota</taxon>
        <taxon>Agaricomycotina</taxon>
        <taxon>Agaricomycetes</taxon>
        <taxon>Phallomycetidae</taxon>
        <taxon>Geastrales</taxon>
        <taxon>Sphaerobolaceae</taxon>
        <taxon>Sphaerobolus</taxon>
    </lineage>
</organism>
<sequence length="149" mass="17031">MLTTTEKDTNISNILDREFTDNLFWKRKGDFAALVHAADIDEDVTLTIYCRPILSRPTWRTCDLPLSFLPCHLRFGQPHLELGTTMEWTFLQQEMNKIIHKIGDITTNTVIPEVFEGCQLRTEHTFYHRSQDAASNACEILAGCTVTIG</sequence>
<dbReference type="EMBL" id="KN837130">
    <property type="protein sequence ID" value="KIJ42313.1"/>
    <property type="molecule type" value="Genomic_DNA"/>
</dbReference>
<gene>
    <name evidence="1" type="ORF">M422DRAFT_254387</name>
</gene>
<protein>
    <submittedName>
        <fullName evidence="1">Uncharacterized protein</fullName>
    </submittedName>
</protein>
<dbReference type="Proteomes" id="UP000054279">
    <property type="component" value="Unassembled WGS sequence"/>
</dbReference>
<evidence type="ECO:0000313" key="2">
    <source>
        <dbReference type="Proteomes" id="UP000054279"/>
    </source>
</evidence>
<dbReference type="HOGENOM" id="CLU_1750860_0_0_1"/>
<name>A0A0C9UGZ0_SPHS4</name>
<accession>A0A0C9UGZ0</accession>
<evidence type="ECO:0000313" key="1">
    <source>
        <dbReference type="EMBL" id="KIJ42313.1"/>
    </source>
</evidence>
<dbReference type="AlphaFoldDB" id="A0A0C9UGZ0"/>